<dbReference type="EMBL" id="CP018171">
    <property type="protein sequence ID" value="APH72609.1"/>
    <property type="molecule type" value="Genomic_DNA"/>
</dbReference>
<proteinExistence type="predicted"/>
<dbReference type="AlphaFoldDB" id="A0A1L3ST80"/>
<name>A0A1L3ST80_9HYPH</name>
<evidence type="ECO:0000313" key="2">
    <source>
        <dbReference type="EMBL" id="APH72609.1"/>
    </source>
</evidence>
<organism evidence="2 3">
    <name type="scientific">Aquibium oceanicum</name>
    <dbReference type="NCBI Taxonomy" id="1670800"/>
    <lineage>
        <taxon>Bacteria</taxon>
        <taxon>Pseudomonadati</taxon>
        <taxon>Pseudomonadota</taxon>
        <taxon>Alphaproteobacteria</taxon>
        <taxon>Hyphomicrobiales</taxon>
        <taxon>Phyllobacteriaceae</taxon>
        <taxon>Aquibium</taxon>
    </lineage>
</organism>
<dbReference type="KEGG" id="meso:BSQ44_15520"/>
<accession>A0A1L3ST80</accession>
<dbReference type="Proteomes" id="UP000182840">
    <property type="component" value="Chromosome"/>
</dbReference>
<keyword evidence="3" id="KW-1185">Reference proteome</keyword>
<evidence type="ECO:0000313" key="3">
    <source>
        <dbReference type="Proteomes" id="UP000182840"/>
    </source>
</evidence>
<feature type="region of interest" description="Disordered" evidence="1">
    <location>
        <begin position="51"/>
        <end position="72"/>
    </location>
</feature>
<reference evidence="3" key="1">
    <citation type="submission" date="2016-11" db="EMBL/GenBank/DDBJ databases">
        <title>Mesorhizobium oceanicum sp. nov., isolated from deep seawater in South China Sea.</title>
        <authorList>
            <person name="Fu G.-Y."/>
        </authorList>
    </citation>
    <scope>NUCLEOTIDE SEQUENCE [LARGE SCALE GENOMIC DNA]</scope>
    <source>
        <strain evidence="3">B7</strain>
    </source>
</reference>
<sequence>MAESLTGLERCVQNILLRFAATTQNYLWAMNADGKILIAVEEIAEFDGIPNTRGYPRRRGHRHPSEDQKLGHPTLVQGGEVRIAGELALDEYGDGVRWVLNANSGRYCRQKPPRKEQVDAVVELFRESGLDVEVDYL</sequence>
<protein>
    <submittedName>
        <fullName evidence="2">Uncharacterized protein</fullName>
    </submittedName>
</protein>
<gene>
    <name evidence="2" type="ORF">BSQ44_15520</name>
</gene>
<dbReference type="STRING" id="1670800.BSQ44_15520"/>
<evidence type="ECO:0000256" key="1">
    <source>
        <dbReference type="SAM" id="MobiDB-lite"/>
    </source>
</evidence>